<evidence type="ECO:0000256" key="2">
    <source>
        <dbReference type="ARBA" id="ARBA00010845"/>
    </source>
</evidence>
<feature type="compositionally biased region" description="Low complexity" evidence="10">
    <location>
        <begin position="373"/>
        <end position="382"/>
    </location>
</feature>
<dbReference type="AlphaFoldDB" id="A0A4U0WGD3"/>
<feature type="domain" description="Shugoshin N-terminal coiled-coil" evidence="12">
    <location>
        <begin position="29"/>
        <end position="72"/>
    </location>
</feature>
<name>A0A4U0WGD3_9PEZI</name>
<dbReference type="GO" id="GO:0045132">
    <property type="term" value="P:meiotic chromosome segregation"/>
    <property type="evidence" value="ECO:0007669"/>
    <property type="project" value="InterPro"/>
</dbReference>
<keyword evidence="4" id="KW-0132">Cell division</keyword>
<dbReference type="OrthoDB" id="5394106at2759"/>
<organism evidence="13 14">
    <name type="scientific">Friedmanniomyces simplex</name>
    <dbReference type="NCBI Taxonomy" id="329884"/>
    <lineage>
        <taxon>Eukaryota</taxon>
        <taxon>Fungi</taxon>
        <taxon>Dikarya</taxon>
        <taxon>Ascomycota</taxon>
        <taxon>Pezizomycotina</taxon>
        <taxon>Dothideomycetes</taxon>
        <taxon>Dothideomycetidae</taxon>
        <taxon>Mycosphaerellales</taxon>
        <taxon>Teratosphaeriaceae</taxon>
        <taxon>Friedmanniomyces</taxon>
    </lineage>
</organism>
<feature type="compositionally biased region" description="Basic and acidic residues" evidence="10">
    <location>
        <begin position="619"/>
        <end position="633"/>
    </location>
</feature>
<feature type="region of interest" description="Disordered" evidence="10">
    <location>
        <begin position="524"/>
        <end position="685"/>
    </location>
</feature>
<evidence type="ECO:0000259" key="11">
    <source>
        <dbReference type="Pfam" id="PF07557"/>
    </source>
</evidence>
<evidence type="ECO:0000313" key="14">
    <source>
        <dbReference type="Proteomes" id="UP000309340"/>
    </source>
</evidence>
<evidence type="ECO:0000256" key="4">
    <source>
        <dbReference type="ARBA" id="ARBA00022618"/>
    </source>
</evidence>
<dbReference type="Pfam" id="PF07558">
    <property type="entry name" value="Shugoshin_N"/>
    <property type="match status" value="1"/>
</dbReference>
<evidence type="ECO:0008006" key="15">
    <source>
        <dbReference type="Google" id="ProtNLM"/>
    </source>
</evidence>
<feature type="region of interest" description="Disordered" evidence="10">
    <location>
        <begin position="414"/>
        <end position="477"/>
    </location>
</feature>
<feature type="compositionally biased region" description="Basic and acidic residues" evidence="10">
    <location>
        <begin position="361"/>
        <end position="371"/>
    </location>
</feature>
<dbReference type="GO" id="GO:0005634">
    <property type="term" value="C:nucleus"/>
    <property type="evidence" value="ECO:0007669"/>
    <property type="project" value="InterPro"/>
</dbReference>
<evidence type="ECO:0000313" key="13">
    <source>
        <dbReference type="EMBL" id="TKA61413.1"/>
    </source>
</evidence>
<feature type="compositionally biased region" description="Basic and acidic residues" evidence="10">
    <location>
        <begin position="126"/>
        <end position="149"/>
    </location>
</feature>
<protein>
    <recommendedName>
        <fullName evidence="15">Shugoshin C-terminal domain-containing protein</fullName>
    </recommendedName>
</protein>
<feature type="region of interest" description="Disordered" evidence="10">
    <location>
        <begin position="124"/>
        <end position="166"/>
    </location>
</feature>
<dbReference type="GO" id="GO:0000779">
    <property type="term" value="C:condensed chromosome, centromeric region"/>
    <property type="evidence" value="ECO:0007669"/>
    <property type="project" value="UniProtKB-ARBA"/>
</dbReference>
<feature type="coiled-coil region" evidence="9">
    <location>
        <begin position="44"/>
        <end position="85"/>
    </location>
</feature>
<evidence type="ECO:0000256" key="5">
    <source>
        <dbReference type="ARBA" id="ARBA00022829"/>
    </source>
</evidence>
<gene>
    <name evidence="13" type="ORF">B0A55_11876</name>
</gene>
<dbReference type="EMBL" id="NAJQ01001229">
    <property type="protein sequence ID" value="TKA61413.1"/>
    <property type="molecule type" value="Genomic_DNA"/>
</dbReference>
<evidence type="ECO:0000256" key="10">
    <source>
        <dbReference type="SAM" id="MobiDB-lite"/>
    </source>
</evidence>
<evidence type="ECO:0000259" key="12">
    <source>
        <dbReference type="Pfam" id="PF07558"/>
    </source>
</evidence>
<accession>A0A4U0WGD3</accession>
<dbReference type="InterPro" id="IPR011516">
    <property type="entry name" value="Shugoshin_N"/>
</dbReference>
<feature type="domain" description="Shugoshin C-terminal" evidence="11">
    <location>
        <begin position="468"/>
        <end position="490"/>
    </location>
</feature>
<evidence type="ECO:0000256" key="6">
    <source>
        <dbReference type="ARBA" id="ARBA00023054"/>
    </source>
</evidence>
<keyword evidence="14" id="KW-1185">Reference proteome</keyword>
<keyword evidence="8" id="KW-0137">Centromere</keyword>
<comment type="caution">
    <text evidence="13">The sequence shown here is derived from an EMBL/GenBank/DDBJ whole genome shotgun (WGS) entry which is preliminary data.</text>
</comment>
<reference evidence="13 14" key="1">
    <citation type="submission" date="2017-03" db="EMBL/GenBank/DDBJ databases">
        <title>Genomes of endolithic fungi from Antarctica.</title>
        <authorList>
            <person name="Coleine C."/>
            <person name="Masonjones S."/>
            <person name="Stajich J.E."/>
        </authorList>
    </citation>
    <scope>NUCLEOTIDE SEQUENCE [LARGE SCALE GENOMIC DNA]</scope>
    <source>
        <strain evidence="13 14">CCFEE 5184</strain>
    </source>
</reference>
<dbReference type="STRING" id="329884.A0A4U0WGD3"/>
<feature type="region of interest" description="Disordered" evidence="10">
    <location>
        <begin position="1"/>
        <end position="27"/>
    </location>
</feature>
<sequence length="729" mass="77574">MARLNEPPVLAPAPSTTAAQPGVESADAVKRRFTRQNRELAKHNSNQSLKIRSLEIEVAKLQADNLSLEKQNLQLQRELKSARSGLVSGDAVRTLREELQAKLAELSGLVEGIDALVHTTEDAEVDAAREKKPLEGQWRERQPLTEAMRENQMPTITEDKQYPRQTLGPDEIQAIRLSDQGSNESPDLGPPPVAHFDYEDPVKQLSLSANKQPATILEDEDELPASLSVNLETRRKRKDGHPKLEIIRHSIISQSPTKIDSEPSTILRIGAKRKLADRDLEKTIIPPAKGDFTFSRKGTASDSKASGAPSVAVNSTSPGESPAEHAQDVSAMSPKPVRRVLGDKSVNMSPLKAHAPAAPEKAGKEAPEKLTKAAAPRSASATARKRRVSAIPQPLLHEDVVPTVELAPPTELHHSMLAPHTPAPPDLFSPTPPEASAARPADESTRAGTPPPSDLSTLSIATDGGGMRPSRRARAAVNYTEPSLNAKIRRPGKGMVDAVTGLVDPRRAMSASVSKASLPRTVVVKKEPIEDEEAEGEMDWRSLPSAADAGVPPSPLAPKSVEVGSSDPLALQVDDPVTQPDNPSAASATISALIAGSRRRRRESTQHLQHQPEDADDDVAAKMEELDLYDFKDSSSPPTSADKSDALSGNKLGGEGAVKSKGLTSHRRHSSVPKALPDKPGLVSSFEGGTAAVVASSAAVSGSTAGLVAGQGGVGRSERAASRRRSMML</sequence>
<evidence type="ECO:0000256" key="3">
    <source>
        <dbReference type="ARBA" id="ARBA00022454"/>
    </source>
</evidence>
<dbReference type="InterPro" id="IPR011515">
    <property type="entry name" value="Shugoshin_C"/>
</dbReference>
<evidence type="ECO:0000256" key="7">
    <source>
        <dbReference type="ARBA" id="ARBA00023306"/>
    </source>
</evidence>
<comment type="subcellular location">
    <subcellularLocation>
        <location evidence="1">Chromosome</location>
        <location evidence="1">Centromere</location>
    </subcellularLocation>
</comment>
<dbReference type="Pfam" id="PF07557">
    <property type="entry name" value="Shugoshin_C"/>
    <property type="match status" value="1"/>
</dbReference>
<comment type="similarity">
    <text evidence="2">Belongs to the shugoshin family.</text>
</comment>
<feature type="compositionally biased region" description="Low complexity" evidence="10">
    <location>
        <begin position="584"/>
        <end position="596"/>
    </location>
</feature>
<feature type="region of interest" description="Disordered" evidence="10">
    <location>
        <begin position="288"/>
        <end position="335"/>
    </location>
</feature>
<keyword evidence="7" id="KW-0131">Cell cycle</keyword>
<evidence type="ECO:0000256" key="8">
    <source>
        <dbReference type="ARBA" id="ARBA00023328"/>
    </source>
</evidence>
<evidence type="ECO:0000256" key="1">
    <source>
        <dbReference type="ARBA" id="ARBA00004584"/>
    </source>
</evidence>
<keyword evidence="5" id="KW-0159">Chromosome partition</keyword>
<dbReference type="Proteomes" id="UP000309340">
    <property type="component" value="Unassembled WGS sequence"/>
</dbReference>
<feature type="compositionally biased region" description="Pro residues" evidence="10">
    <location>
        <begin position="421"/>
        <end position="433"/>
    </location>
</feature>
<proteinExistence type="inferred from homology"/>
<evidence type="ECO:0000256" key="9">
    <source>
        <dbReference type="SAM" id="Coils"/>
    </source>
</evidence>
<dbReference type="GO" id="GO:0051301">
    <property type="term" value="P:cell division"/>
    <property type="evidence" value="ECO:0007669"/>
    <property type="project" value="UniProtKB-KW"/>
</dbReference>
<feature type="region of interest" description="Disordered" evidence="10">
    <location>
        <begin position="704"/>
        <end position="729"/>
    </location>
</feature>
<keyword evidence="3" id="KW-0158">Chromosome</keyword>
<feature type="region of interest" description="Disordered" evidence="10">
    <location>
        <begin position="352"/>
        <end position="390"/>
    </location>
</feature>
<keyword evidence="6 9" id="KW-0175">Coiled coil</keyword>